<comment type="caution">
    <text evidence="1">The sequence shown here is derived from an EMBL/GenBank/DDBJ whole genome shotgun (WGS) entry which is preliminary data.</text>
</comment>
<gene>
    <name evidence="1" type="ORF">GGR02_001200</name>
</gene>
<dbReference type="RefSeq" id="WP_183183791.1">
    <property type="nucleotide sequence ID" value="NZ_BMNP01000004.1"/>
</dbReference>
<dbReference type="InterPro" id="IPR029016">
    <property type="entry name" value="GAF-like_dom_sf"/>
</dbReference>
<name>A0A840DTU1_9BACL</name>
<organism evidence="1 2">
    <name type="scientific">Anoxybacteroides voinovskiense</name>
    <dbReference type="NCBI Taxonomy" id="230470"/>
    <lineage>
        <taxon>Bacteria</taxon>
        <taxon>Bacillati</taxon>
        <taxon>Bacillota</taxon>
        <taxon>Bacilli</taxon>
        <taxon>Bacillales</taxon>
        <taxon>Anoxybacillaceae</taxon>
        <taxon>Anoxybacteroides</taxon>
    </lineage>
</organism>
<dbReference type="SUPFAM" id="SSF55781">
    <property type="entry name" value="GAF domain-like"/>
    <property type="match status" value="1"/>
</dbReference>
<reference evidence="1 2" key="1">
    <citation type="submission" date="2020-08" db="EMBL/GenBank/DDBJ databases">
        <title>Genomic Encyclopedia of Type Strains, Phase IV (KMG-IV): sequencing the most valuable type-strain genomes for metagenomic binning, comparative biology and taxonomic classification.</title>
        <authorList>
            <person name="Goeker M."/>
        </authorList>
    </citation>
    <scope>NUCLEOTIDE SEQUENCE [LARGE SCALE GENOMIC DNA]</scope>
    <source>
        <strain evidence="1 2">DSM 17075</strain>
    </source>
</reference>
<proteinExistence type="predicted"/>
<dbReference type="AlphaFoldDB" id="A0A840DTU1"/>
<dbReference type="Gene3D" id="3.30.450.40">
    <property type="match status" value="1"/>
</dbReference>
<keyword evidence="2" id="KW-1185">Reference proteome</keyword>
<dbReference type="EMBL" id="JACIDE010000006">
    <property type="protein sequence ID" value="MBB4073438.1"/>
    <property type="molecule type" value="Genomic_DNA"/>
</dbReference>
<evidence type="ECO:0000313" key="1">
    <source>
        <dbReference type="EMBL" id="MBB4073438.1"/>
    </source>
</evidence>
<dbReference type="Proteomes" id="UP000559598">
    <property type="component" value="Unassembled WGS sequence"/>
</dbReference>
<accession>A0A840DTU1</accession>
<evidence type="ECO:0000313" key="2">
    <source>
        <dbReference type="Proteomes" id="UP000559598"/>
    </source>
</evidence>
<evidence type="ECO:0008006" key="3">
    <source>
        <dbReference type="Google" id="ProtNLM"/>
    </source>
</evidence>
<protein>
    <recommendedName>
        <fullName evidence="3">GAF domain-containing protein</fullName>
    </recommendedName>
</protein>
<sequence>MELEKLLQNIQDAYASLLNCTVVIVNQSFIPVTRASKLNDFTKHILLTSRITNDFSRLRRTMLVSTDIPGVKVLIAPIKIYNETSLFIWAGAFMEKGEKQWVESSLKNQQLPSTSCFPEEITLDDMQEKLEYIEQMAYTCQQILETNKHKGEYVRHFQWLNEAVQPFSKKNFDMETSLNILPKLDSSIEFAAYAQKINENKFLIKYTVGEEIKKWKQTPLKDDELFVKWFLENGKPLVIENASTHLLLPSFLQQLKPLLFFAYPLMLDDELAGILLAGSFHKKFFTTITTKKTMQIAMNVASLRLQYEKAMSAVDRHLMRLSMLNDMGSIIDNAKKWKNCYI</sequence>